<evidence type="ECO:0000313" key="2">
    <source>
        <dbReference type="Proteomes" id="UP000767854"/>
    </source>
</evidence>
<dbReference type="InterPro" id="IPR021530">
    <property type="entry name" value="AllH-like"/>
</dbReference>
<comment type="caution">
    <text evidence="1">The sequence shown here is derived from an EMBL/GenBank/DDBJ whole genome shotgun (WGS) entry which is preliminary data.</text>
</comment>
<evidence type="ECO:0000313" key="1">
    <source>
        <dbReference type="EMBL" id="MBM7561697.1"/>
    </source>
</evidence>
<sequence>MNAILIDRELKAYLSAYKKLNLTVHSVFKEAINLVDEKGELITLLTANRDIGPMGVLVSQNSRNFTKIVPGERVEKRISTLFFKSSKVTLNYTNAKEWDRCLGNCQCNLSEEVLVPKRSQVRKVLLDRGEATGLLPLICALERYKGVKDKCVAIENNTYSEFIQDVFLELVKLLDQDDFEGVISILPKFIGFGPGLTPSTDDFLSGVLLTKRAECLFDNRPVDALDMLALKVYENACGRTTKVSESMLKHVAQGRATENQIQLIEAIFSPESNSIEGCTRRVLMNGATSGSDFVLGVYCSLLLHKVKEPLL</sequence>
<dbReference type="Pfam" id="PF11392">
    <property type="entry name" value="AllH"/>
    <property type="match status" value="1"/>
</dbReference>
<proteinExistence type="predicted"/>
<evidence type="ECO:0008006" key="3">
    <source>
        <dbReference type="Google" id="ProtNLM"/>
    </source>
</evidence>
<organism evidence="1 2">
    <name type="scientific">Fusibacter tunisiensis</name>
    <dbReference type="NCBI Taxonomy" id="1008308"/>
    <lineage>
        <taxon>Bacteria</taxon>
        <taxon>Bacillati</taxon>
        <taxon>Bacillota</taxon>
        <taxon>Clostridia</taxon>
        <taxon>Eubacteriales</taxon>
        <taxon>Eubacteriales Family XII. Incertae Sedis</taxon>
        <taxon>Fusibacter</taxon>
    </lineage>
</organism>
<protein>
    <recommendedName>
        <fullName evidence="3">DUF2877 domain-containing protein</fullName>
    </recommendedName>
</protein>
<accession>A0ABS2MQL6</accession>
<keyword evidence="2" id="KW-1185">Reference proteome</keyword>
<name>A0ABS2MQL6_9FIRM</name>
<dbReference type="Proteomes" id="UP000767854">
    <property type="component" value="Unassembled WGS sequence"/>
</dbReference>
<reference evidence="1 2" key="1">
    <citation type="submission" date="2021-01" db="EMBL/GenBank/DDBJ databases">
        <title>Genomic Encyclopedia of Type Strains, Phase IV (KMG-IV): sequencing the most valuable type-strain genomes for metagenomic binning, comparative biology and taxonomic classification.</title>
        <authorList>
            <person name="Goeker M."/>
        </authorList>
    </citation>
    <scope>NUCLEOTIDE SEQUENCE [LARGE SCALE GENOMIC DNA]</scope>
    <source>
        <strain evidence="1 2">DSM 24436</strain>
    </source>
</reference>
<dbReference type="EMBL" id="JAFBDT010000007">
    <property type="protein sequence ID" value="MBM7561697.1"/>
    <property type="molecule type" value="Genomic_DNA"/>
</dbReference>
<gene>
    <name evidence="1" type="ORF">JOC49_001238</name>
</gene>